<dbReference type="RefSeq" id="WP_069321135.1">
    <property type="nucleotide sequence ID" value="NZ_MDDS01000036.1"/>
</dbReference>
<dbReference type="GO" id="GO:0016757">
    <property type="term" value="F:glycosyltransferase activity"/>
    <property type="evidence" value="ECO:0007669"/>
    <property type="project" value="InterPro"/>
</dbReference>
<dbReference type="SUPFAM" id="SSF53756">
    <property type="entry name" value="UDP-Glycosyltransferase/glycogen phosphorylase"/>
    <property type="match status" value="1"/>
</dbReference>
<dbReference type="AlphaFoldDB" id="A0A1E3LTM7"/>
<comment type="caution">
    <text evidence="3">The sequence shown here is derived from an EMBL/GenBank/DDBJ whole genome shotgun (WGS) entry which is preliminary data.</text>
</comment>
<organism evidence="3 4">
    <name type="scientific">Sphingomonas turrisvirgatae</name>
    <dbReference type="NCBI Taxonomy" id="1888892"/>
    <lineage>
        <taxon>Bacteria</taxon>
        <taxon>Pseudomonadati</taxon>
        <taxon>Pseudomonadota</taxon>
        <taxon>Alphaproteobacteria</taxon>
        <taxon>Sphingomonadales</taxon>
        <taxon>Sphingomonadaceae</taxon>
        <taxon>Sphingomonas</taxon>
    </lineage>
</organism>
<dbReference type="Pfam" id="PF13439">
    <property type="entry name" value="Glyco_transf_4"/>
    <property type="match status" value="1"/>
</dbReference>
<proteinExistence type="predicted"/>
<feature type="domain" description="Glycosyl transferase family 1" evidence="1">
    <location>
        <begin position="170"/>
        <end position="303"/>
    </location>
</feature>
<evidence type="ECO:0000313" key="4">
    <source>
        <dbReference type="Proteomes" id="UP000094487"/>
    </source>
</evidence>
<dbReference type="OrthoDB" id="9801573at2"/>
<sequence>MKIAMLAPIAWRTPPRHYGPWELVTSLLTEALVARGIDVTLFATQDSLTAGTLAGVVPASYNEDPAIDAKVWEYAHLAHVFERAGEFDIIHNQADFPAHAFANLTDTPMVTTIHGFGSDRILPMYVPYQDRVHYVAISDADRHPALRYAATIHHGIPMDDFVFDARGTDDLLFFGRIHPDKGPVEAIAAARASGRRLDLYGVIQDAGFHEREVLPGVDGERIRYHGPVGGDARIQALGKARAMLHLINFDEPFGLSVIEAMACGTPVIAINRGSMPELIEDGVNGFLVNSVDEAVAAIERVGELDRAAVRQSVVERFSVQRMADRYIELYRRILSR</sequence>
<dbReference type="STRING" id="1888892.BFL28_18695"/>
<reference evidence="3 4" key="1">
    <citation type="submission" date="2016-08" db="EMBL/GenBank/DDBJ databases">
        <title>Draft genome of the agarase producing Sphingomonas sp. MCT13.</title>
        <authorList>
            <person name="D'Andrea M.M."/>
            <person name="Rossolini G.M."/>
            <person name="Thaller M.C."/>
        </authorList>
    </citation>
    <scope>NUCLEOTIDE SEQUENCE [LARGE SCALE GENOMIC DNA]</scope>
    <source>
        <strain evidence="3 4">MCT13</strain>
    </source>
</reference>
<dbReference type="Proteomes" id="UP000094487">
    <property type="component" value="Unassembled WGS sequence"/>
</dbReference>
<dbReference type="InterPro" id="IPR028098">
    <property type="entry name" value="Glyco_trans_4-like_N"/>
</dbReference>
<keyword evidence="4" id="KW-1185">Reference proteome</keyword>
<keyword evidence="3" id="KW-0808">Transferase</keyword>
<dbReference type="EMBL" id="MDDS01000036">
    <property type="protein sequence ID" value="ODP37118.1"/>
    <property type="molecule type" value="Genomic_DNA"/>
</dbReference>
<gene>
    <name evidence="3" type="ORF">BFL28_18695</name>
</gene>
<dbReference type="PANTHER" id="PTHR12526">
    <property type="entry name" value="GLYCOSYLTRANSFERASE"/>
    <property type="match status" value="1"/>
</dbReference>
<dbReference type="Pfam" id="PF00534">
    <property type="entry name" value="Glycos_transf_1"/>
    <property type="match status" value="1"/>
</dbReference>
<dbReference type="InterPro" id="IPR001296">
    <property type="entry name" value="Glyco_trans_1"/>
</dbReference>
<evidence type="ECO:0000259" key="2">
    <source>
        <dbReference type="Pfam" id="PF13439"/>
    </source>
</evidence>
<dbReference type="PANTHER" id="PTHR12526:SF595">
    <property type="entry name" value="BLL5217 PROTEIN"/>
    <property type="match status" value="1"/>
</dbReference>
<accession>A0A1E3LTM7</accession>
<protein>
    <submittedName>
        <fullName evidence="3">Glycosyl transferase</fullName>
    </submittedName>
</protein>
<name>A0A1E3LTM7_9SPHN</name>
<dbReference type="Gene3D" id="3.40.50.2000">
    <property type="entry name" value="Glycogen Phosphorylase B"/>
    <property type="match status" value="2"/>
</dbReference>
<dbReference type="CDD" id="cd03802">
    <property type="entry name" value="GT4_AviGT4-like"/>
    <property type="match status" value="1"/>
</dbReference>
<evidence type="ECO:0000259" key="1">
    <source>
        <dbReference type="Pfam" id="PF00534"/>
    </source>
</evidence>
<feature type="domain" description="Glycosyltransferase subfamily 4-like N-terminal" evidence="2">
    <location>
        <begin position="26"/>
        <end position="131"/>
    </location>
</feature>
<evidence type="ECO:0000313" key="3">
    <source>
        <dbReference type="EMBL" id="ODP37118.1"/>
    </source>
</evidence>